<comment type="similarity">
    <text evidence="1">Belongs to the 'phage' integrase family.</text>
</comment>
<dbReference type="InterPro" id="IPR013762">
    <property type="entry name" value="Integrase-like_cat_sf"/>
</dbReference>
<evidence type="ECO:0000256" key="3">
    <source>
        <dbReference type="ARBA" id="ARBA00023172"/>
    </source>
</evidence>
<dbReference type="GO" id="GO:0003677">
    <property type="term" value="F:DNA binding"/>
    <property type="evidence" value="ECO:0007669"/>
    <property type="project" value="UniProtKB-KW"/>
</dbReference>
<dbReference type="Pfam" id="PF00589">
    <property type="entry name" value="Phage_integrase"/>
    <property type="match status" value="1"/>
</dbReference>
<dbReference type="GO" id="GO:0006310">
    <property type="term" value="P:DNA recombination"/>
    <property type="evidence" value="ECO:0007669"/>
    <property type="project" value="UniProtKB-KW"/>
</dbReference>
<dbReference type="OrthoDB" id="370532at2"/>
<reference evidence="5 6" key="1">
    <citation type="journal article" date="2010" name="Stand. Genomic Sci.">
        <title>Complete genome sequence of Spirochaeta smaragdinae type strain (SEBR 4228).</title>
        <authorList>
            <person name="Mavromatis K."/>
            <person name="Yasawong M."/>
            <person name="Chertkov O."/>
            <person name="Lapidus A."/>
            <person name="Lucas S."/>
            <person name="Nolan M."/>
            <person name="Del Rio T.G."/>
            <person name="Tice H."/>
            <person name="Cheng J.F."/>
            <person name="Pitluck S."/>
            <person name="Liolios K."/>
            <person name="Ivanova N."/>
            <person name="Tapia R."/>
            <person name="Han C."/>
            <person name="Bruce D."/>
            <person name="Goodwin L."/>
            <person name="Pati A."/>
            <person name="Chen A."/>
            <person name="Palaniappan K."/>
            <person name="Land M."/>
            <person name="Hauser L."/>
            <person name="Chang Y.J."/>
            <person name="Jeffries C.D."/>
            <person name="Detter J.C."/>
            <person name="Rohde M."/>
            <person name="Brambilla E."/>
            <person name="Spring S."/>
            <person name="Goker M."/>
            <person name="Sikorski J."/>
            <person name="Woyke T."/>
            <person name="Bristow J."/>
            <person name="Eisen J.A."/>
            <person name="Markowitz V."/>
            <person name="Hugenholtz P."/>
            <person name="Klenk H.P."/>
            <person name="Kyrpides N.C."/>
        </authorList>
    </citation>
    <scope>NUCLEOTIDE SEQUENCE [LARGE SCALE GENOMIC DNA]</scope>
    <source>
        <strain evidence="6">DSM 11293 / JCM 15392 / SEBR 4228</strain>
    </source>
</reference>
<evidence type="ECO:0000259" key="4">
    <source>
        <dbReference type="PROSITE" id="PS51898"/>
    </source>
</evidence>
<dbReference type="Proteomes" id="UP000002318">
    <property type="component" value="Chromosome"/>
</dbReference>
<name>E1R3F8_SEDSS</name>
<gene>
    <name evidence="5" type="ordered locus">Spirs_2475</name>
</gene>
<evidence type="ECO:0000313" key="5">
    <source>
        <dbReference type="EMBL" id="ADK81589.1"/>
    </source>
</evidence>
<dbReference type="STRING" id="573413.Spirs_2475"/>
<dbReference type="InterPro" id="IPR010998">
    <property type="entry name" value="Integrase_recombinase_N"/>
</dbReference>
<dbReference type="AlphaFoldDB" id="E1R3F8"/>
<dbReference type="PANTHER" id="PTHR30349">
    <property type="entry name" value="PHAGE INTEGRASE-RELATED"/>
    <property type="match status" value="1"/>
</dbReference>
<proteinExistence type="inferred from homology"/>
<dbReference type="GO" id="GO:0015074">
    <property type="term" value="P:DNA integration"/>
    <property type="evidence" value="ECO:0007669"/>
    <property type="project" value="InterPro"/>
</dbReference>
<keyword evidence="2" id="KW-0238">DNA-binding</keyword>
<dbReference type="eggNOG" id="COG4974">
    <property type="taxonomic scope" value="Bacteria"/>
</dbReference>
<feature type="domain" description="Tyr recombinase" evidence="4">
    <location>
        <begin position="196"/>
        <end position="404"/>
    </location>
</feature>
<evidence type="ECO:0000256" key="1">
    <source>
        <dbReference type="ARBA" id="ARBA00008857"/>
    </source>
</evidence>
<accession>E1R3F8</accession>
<dbReference type="Gene3D" id="1.10.150.130">
    <property type="match status" value="1"/>
</dbReference>
<dbReference type="InterPro" id="IPR011010">
    <property type="entry name" value="DNA_brk_join_enz"/>
</dbReference>
<dbReference type="PANTHER" id="PTHR30349:SF64">
    <property type="entry name" value="PROPHAGE INTEGRASE INTD-RELATED"/>
    <property type="match status" value="1"/>
</dbReference>
<sequence length="420" mass="47621">MGRARKPFKYYFRQVKGKNIWYYSISPVSGVPFELCEDRKSSHIEAELDGSGKPKRSSEQKIVRFCLNRIRELKDGSESQSPTLAEFLRPYFTPECPHITRVLSDGRRYSDTFRKDQRSRIDRLVLTHRIAEFRMDELTPGDIEDFKKDLRRSGTGTRTINLTVGAIRTAINEGLHRGDIKNDPTVGVHSIKSDEEERGIFSIEEIRKMFSFPGGLRLWGYDTGYHGSPSGEKVLPIIPYTLALLMFATGERPSAILRLNWEDVDSDMITFRVTKAAGARSIPIVTMATKALRELSDSMLHVAPADPVFCHDDTGQRLTYAFFPKRFAHMMATLDLPTNDADGRKRTPYSLKSSLITHLIDGGADPILVREYVGHSHGTGEKRLTKVQSRYKKAQRERLKILLPDIEVLLSAESVVITES</sequence>
<dbReference type="InterPro" id="IPR002104">
    <property type="entry name" value="Integrase_catalytic"/>
</dbReference>
<evidence type="ECO:0000256" key="2">
    <source>
        <dbReference type="ARBA" id="ARBA00023125"/>
    </source>
</evidence>
<dbReference type="PROSITE" id="PS51898">
    <property type="entry name" value="TYR_RECOMBINASE"/>
    <property type="match status" value="1"/>
</dbReference>
<dbReference type="Gene3D" id="1.10.443.10">
    <property type="entry name" value="Intergrase catalytic core"/>
    <property type="match status" value="1"/>
</dbReference>
<organism evidence="5 6">
    <name type="scientific">Sediminispirochaeta smaragdinae (strain DSM 11293 / JCM 15392 / SEBR 4228)</name>
    <name type="common">Spirochaeta smaragdinae</name>
    <dbReference type="NCBI Taxonomy" id="573413"/>
    <lineage>
        <taxon>Bacteria</taxon>
        <taxon>Pseudomonadati</taxon>
        <taxon>Spirochaetota</taxon>
        <taxon>Spirochaetia</taxon>
        <taxon>Spirochaetales</taxon>
        <taxon>Spirochaetaceae</taxon>
        <taxon>Sediminispirochaeta</taxon>
    </lineage>
</organism>
<dbReference type="EMBL" id="CP002116">
    <property type="protein sequence ID" value="ADK81589.1"/>
    <property type="molecule type" value="Genomic_DNA"/>
</dbReference>
<dbReference type="CDD" id="cd00397">
    <property type="entry name" value="DNA_BRE_C"/>
    <property type="match status" value="1"/>
</dbReference>
<keyword evidence="3" id="KW-0233">DNA recombination</keyword>
<dbReference type="HOGENOM" id="CLU_653654_0_0_12"/>
<dbReference type="InterPro" id="IPR050090">
    <property type="entry name" value="Tyrosine_recombinase_XerCD"/>
</dbReference>
<keyword evidence="6" id="KW-1185">Reference proteome</keyword>
<protein>
    <submittedName>
        <fullName evidence="5">Integrase family protein</fullName>
    </submittedName>
</protein>
<dbReference type="SUPFAM" id="SSF56349">
    <property type="entry name" value="DNA breaking-rejoining enzymes"/>
    <property type="match status" value="1"/>
</dbReference>
<dbReference type="KEGG" id="ssm:Spirs_2475"/>
<evidence type="ECO:0000313" key="6">
    <source>
        <dbReference type="Proteomes" id="UP000002318"/>
    </source>
</evidence>